<sequence length="220" mass="25458">MDLQTKVEKLKEKIRISGKEFNYINPDDRLLRRYLVAHKKVDAAYERIIATEKWRKDNEVAKINSETPGVVRANGERVARVLGERDIEGRPVVYVAVRNHSFINRNIEDWTLFIIHLMEGIGKKFMEEGPHNVSVIFDLKDFTLACMDYPVAKVLCNVMQDHYPERLYVCLILNSPAIFAACWAIIKGWVNEHTGSKIKFIKGDEELSNYIDLSFIPTDM</sequence>
<dbReference type="SUPFAM" id="SSF46938">
    <property type="entry name" value="CRAL/TRIO N-terminal domain"/>
    <property type="match status" value="1"/>
</dbReference>
<dbReference type="Proteomes" id="UP001381693">
    <property type="component" value="Unassembled WGS sequence"/>
</dbReference>
<evidence type="ECO:0000313" key="2">
    <source>
        <dbReference type="EMBL" id="KAK7067352.1"/>
    </source>
</evidence>
<evidence type="ECO:0000259" key="1">
    <source>
        <dbReference type="PROSITE" id="PS50191"/>
    </source>
</evidence>
<dbReference type="InterPro" id="IPR001251">
    <property type="entry name" value="CRAL-TRIO_dom"/>
</dbReference>
<keyword evidence="3" id="KW-1185">Reference proteome</keyword>
<dbReference type="CDD" id="cd00170">
    <property type="entry name" value="SEC14"/>
    <property type="match status" value="1"/>
</dbReference>
<dbReference type="PROSITE" id="PS50191">
    <property type="entry name" value="CRAL_TRIO"/>
    <property type="match status" value="1"/>
</dbReference>
<dbReference type="EMBL" id="JAXCGZ010018870">
    <property type="protein sequence ID" value="KAK7067352.1"/>
    <property type="molecule type" value="Genomic_DNA"/>
</dbReference>
<protein>
    <recommendedName>
        <fullName evidence="1">CRAL-TRIO domain-containing protein</fullName>
    </recommendedName>
</protein>
<dbReference type="InterPro" id="IPR036273">
    <property type="entry name" value="CRAL/TRIO_N_dom_sf"/>
</dbReference>
<dbReference type="PANTHER" id="PTHR46590">
    <property type="entry name" value="PHOSPHATIDYLINOSITOL TRANSFER PROTEIN CSR1-RELATED"/>
    <property type="match status" value="1"/>
</dbReference>
<reference evidence="2 3" key="1">
    <citation type="submission" date="2023-11" db="EMBL/GenBank/DDBJ databases">
        <title>Halocaridina rubra genome assembly.</title>
        <authorList>
            <person name="Smith C."/>
        </authorList>
    </citation>
    <scope>NUCLEOTIDE SEQUENCE [LARGE SCALE GENOMIC DNA]</scope>
    <source>
        <strain evidence="2">EP-1</strain>
        <tissue evidence="2">Whole</tissue>
    </source>
</reference>
<dbReference type="PANTHER" id="PTHR46590:SF1">
    <property type="entry name" value="PHOSPHATIDYLINOSITOL TRANSFER PROTEIN CSR1"/>
    <property type="match status" value="1"/>
</dbReference>
<organism evidence="2 3">
    <name type="scientific">Halocaridina rubra</name>
    <name type="common">Hawaiian red shrimp</name>
    <dbReference type="NCBI Taxonomy" id="373956"/>
    <lineage>
        <taxon>Eukaryota</taxon>
        <taxon>Metazoa</taxon>
        <taxon>Ecdysozoa</taxon>
        <taxon>Arthropoda</taxon>
        <taxon>Crustacea</taxon>
        <taxon>Multicrustacea</taxon>
        <taxon>Malacostraca</taxon>
        <taxon>Eumalacostraca</taxon>
        <taxon>Eucarida</taxon>
        <taxon>Decapoda</taxon>
        <taxon>Pleocyemata</taxon>
        <taxon>Caridea</taxon>
        <taxon>Atyoidea</taxon>
        <taxon>Atyidae</taxon>
        <taxon>Halocaridina</taxon>
    </lineage>
</organism>
<dbReference type="InterPro" id="IPR052432">
    <property type="entry name" value="PITP/CRAL-TRIO"/>
</dbReference>
<proteinExistence type="predicted"/>
<dbReference type="Pfam" id="PF00650">
    <property type="entry name" value="CRAL_TRIO"/>
    <property type="match status" value="1"/>
</dbReference>
<name>A0AAN8WLU0_HALRR</name>
<evidence type="ECO:0000313" key="3">
    <source>
        <dbReference type="Proteomes" id="UP001381693"/>
    </source>
</evidence>
<dbReference type="Gene3D" id="3.40.525.10">
    <property type="entry name" value="CRAL-TRIO lipid binding domain"/>
    <property type="match status" value="1"/>
</dbReference>
<dbReference type="SUPFAM" id="SSF52087">
    <property type="entry name" value="CRAL/TRIO domain"/>
    <property type="match status" value="1"/>
</dbReference>
<gene>
    <name evidence="2" type="ORF">SK128_010316</name>
</gene>
<dbReference type="InterPro" id="IPR036865">
    <property type="entry name" value="CRAL-TRIO_dom_sf"/>
</dbReference>
<comment type="caution">
    <text evidence="2">The sequence shown here is derived from an EMBL/GenBank/DDBJ whole genome shotgun (WGS) entry which is preliminary data.</text>
</comment>
<feature type="domain" description="CRAL-TRIO" evidence="1">
    <location>
        <begin position="81"/>
        <end position="220"/>
    </location>
</feature>
<dbReference type="SMART" id="SM00516">
    <property type="entry name" value="SEC14"/>
    <property type="match status" value="1"/>
</dbReference>
<accession>A0AAN8WLU0</accession>
<dbReference type="AlphaFoldDB" id="A0AAN8WLU0"/>